<dbReference type="InterPro" id="IPR047765">
    <property type="entry name" value="GHMP_GYDIA-like"/>
</dbReference>
<dbReference type="EMBL" id="JAAMPU010000099">
    <property type="protein sequence ID" value="NMH27173.1"/>
    <property type="molecule type" value="Genomic_DNA"/>
</dbReference>
<evidence type="ECO:0000313" key="1">
    <source>
        <dbReference type="EMBL" id="NMH27173.1"/>
    </source>
</evidence>
<dbReference type="SUPFAM" id="SSF54211">
    <property type="entry name" value="Ribosomal protein S5 domain 2-like"/>
    <property type="match status" value="1"/>
</dbReference>
<reference evidence="1" key="1">
    <citation type="submission" date="2020-02" db="EMBL/GenBank/DDBJ databases">
        <title>Flavobacterium sp. genome.</title>
        <authorList>
            <person name="Jung H.S."/>
            <person name="Baek J.H."/>
            <person name="Jeon C.O."/>
        </authorList>
    </citation>
    <scope>NUCLEOTIDE SEQUENCE</scope>
    <source>
        <strain evidence="1">SE-s28</strain>
    </source>
</reference>
<organism evidence="1 2">
    <name type="scientific">Flavobacterium silvaticum</name>
    <dbReference type="NCBI Taxonomy" id="1852020"/>
    <lineage>
        <taxon>Bacteria</taxon>
        <taxon>Pseudomonadati</taxon>
        <taxon>Bacteroidota</taxon>
        <taxon>Flavobacteriia</taxon>
        <taxon>Flavobacteriales</taxon>
        <taxon>Flavobacteriaceae</taxon>
        <taxon>Flavobacterium</taxon>
    </lineage>
</organism>
<dbReference type="GO" id="GO:0016301">
    <property type="term" value="F:kinase activity"/>
    <property type="evidence" value="ECO:0007669"/>
    <property type="project" value="UniProtKB-KW"/>
</dbReference>
<dbReference type="RefSeq" id="WP_169526180.1">
    <property type="nucleotide sequence ID" value="NZ_JAAMPU010000099.1"/>
</dbReference>
<dbReference type="InterPro" id="IPR020568">
    <property type="entry name" value="Ribosomal_Su5_D2-typ_SF"/>
</dbReference>
<dbReference type="AlphaFoldDB" id="A0A972FRI6"/>
<keyword evidence="1" id="KW-0418">Kinase</keyword>
<sequence>MEQHFYANGKLLITAEYVVLDGAKALAFPTKKGQHLTVSSGTGKEIRWRSFEHDGTIWFEDRFTFDEICTPDYVEKEDNVRQRLLEILHEGYLKNPGFLAAPGLSVETHLTFDRHWGLGTSSTLISNIAAWLQIDAFQLLRDSFGGSGYDIACAQHDSPITYQLVDEKPVVTEVAFRPDFKNHLYFVYLNKKQSSKAAIASYYKNRIFNPERVIQQINKITEAVLLAPDLKSFAYQLEKHESLVSGLLEMHTVKEALFPDFNGVVKSLGGWGGDFVLAVSKENPVDYFSAKGFDTVIPFDDMIL</sequence>
<comment type="caution">
    <text evidence="1">The sequence shown here is derived from an EMBL/GenBank/DDBJ whole genome shotgun (WGS) entry which is preliminary data.</text>
</comment>
<accession>A0A972FRI6</accession>
<keyword evidence="2" id="KW-1185">Reference proteome</keyword>
<dbReference type="NCBIfam" id="NF040656">
    <property type="entry name" value="GHMP_GYDIA"/>
    <property type="match status" value="1"/>
</dbReference>
<name>A0A972FRI6_9FLAO</name>
<dbReference type="Proteomes" id="UP000712080">
    <property type="component" value="Unassembled WGS sequence"/>
</dbReference>
<keyword evidence="1" id="KW-0808">Transferase</keyword>
<dbReference type="InterPro" id="IPR014721">
    <property type="entry name" value="Ribsml_uS5_D2-typ_fold_subgr"/>
</dbReference>
<protein>
    <submittedName>
        <fullName evidence="1">GHMP kinase</fullName>
    </submittedName>
</protein>
<gene>
    <name evidence="1" type="ORF">G6047_03945</name>
</gene>
<dbReference type="Gene3D" id="3.30.230.10">
    <property type="match status" value="1"/>
</dbReference>
<proteinExistence type="predicted"/>
<evidence type="ECO:0000313" key="2">
    <source>
        <dbReference type="Proteomes" id="UP000712080"/>
    </source>
</evidence>